<dbReference type="OrthoDB" id="8912150at2"/>
<dbReference type="AlphaFoldDB" id="A0A1I2G3A3"/>
<accession>A0A1I2G3A3</accession>
<dbReference type="RefSeq" id="WP_093834116.1">
    <property type="nucleotide sequence ID" value="NZ_FOLQ01000029.1"/>
</dbReference>
<keyword evidence="2" id="KW-1185">Reference proteome</keyword>
<dbReference type="Proteomes" id="UP000198598">
    <property type="component" value="Unassembled WGS sequence"/>
</dbReference>
<organism evidence="1 2">
    <name type="scientific">Spirosoma endophyticum</name>
    <dbReference type="NCBI Taxonomy" id="662367"/>
    <lineage>
        <taxon>Bacteria</taxon>
        <taxon>Pseudomonadati</taxon>
        <taxon>Bacteroidota</taxon>
        <taxon>Cytophagia</taxon>
        <taxon>Cytophagales</taxon>
        <taxon>Cytophagaceae</taxon>
        <taxon>Spirosoma</taxon>
    </lineage>
</organism>
<evidence type="ECO:0000313" key="1">
    <source>
        <dbReference type="EMBL" id="SFF11460.1"/>
    </source>
</evidence>
<dbReference type="STRING" id="662367.SAMN05216167_12928"/>
<protein>
    <submittedName>
        <fullName evidence="1">Uncharacterized protein</fullName>
    </submittedName>
</protein>
<proteinExistence type="predicted"/>
<dbReference type="EMBL" id="FOLQ01000029">
    <property type="protein sequence ID" value="SFF11460.1"/>
    <property type="molecule type" value="Genomic_DNA"/>
</dbReference>
<evidence type="ECO:0000313" key="2">
    <source>
        <dbReference type="Proteomes" id="UP000198598"/>
    </source>
</evidence>
<reference evidence="1 2" key="1">
    <citation type="submission" date="2016-10" db="EMBL/GenBank/DDBJ databases">
        <authorList>
            <person name="de Groot N.N."/>
        </authorList>
    </citation>
    <scope>NUCLEOTIDE SEQUENCE [LARGE SCALE GENOMIC DNA]</scope>
    <source>
        <strain evidence="1 2">DSM 26130</strain>
    </source>
</reference>
<sequence length="102" mass="11645">MAKTKPKVLVNKLGEYMTASYTRKKTIVYDQKNPPPFKAVRYAETRVAYAQYIMSGFDKSIIDRAIKAVSAKTTISDFQINDKDTSLESLNCCFSCPFRSHY</sequence>
<gene>
    <name evidence="1" type="ORF">SAMN05216167_12928</name>
</gene>
<name>A0A1I2G3A3_9BACT</name>